<dbReference type="PANTHER" id="PTHR43547:SF2">
    <property type="entry name" value="HYBRID SIGNAL TRANSDUCTION HISTIDINE KINASE C"/>
    <property type="match status" value="1"/>
</dbReference>
<name>A0ABU1K911_9FLAO</name>
<dbReference type="CDD" id="cd00075">
    <property type="entry name" value="HATPase"/>
    <property type="match status" value="1"/>
</dbReference>
<comment type="catalytic activity">
    <reaction evidence="1">
        <text>ATP + protein L-histidine = ADP + protein N-phospho-L-histidine.</text>
        <dbReference type="EC" id="2.7.13.3"/>
    </reaction>
</comment>
<dbReference type="SUPFAM" id="SSF47384">
    <property type="entry name" value="Homodimeric domain of signal transducing histidine kinase"/>
    <property type="match status" value="1"/>
</dbReference>
<gene>
    <name evidence="6" type="ORF">GGR31_001639</name>
</gene>
<keyword evidence="4" id="KW-0812">Transmembrane</keyword>
<dbReference type="Gene3D" id="3.30.565.10">
    <property type="entry name" value="Histidine kinase-like ATPase, C-terminal domain"/>
    <property type="match status" value="1"/>
</dbReference>
<sequence>MKLKVTWLIVISVIAFIALSVIQGYLIYNTYTLKRNAFIQNTRSEILNIDYNKHLDSIVDTWEETLKNQIADYKNKRTTKQIVLNKLRQKADSLNSNYYNLYKEELAHKDLGYAVSYKKNIESIVIFDKENDTIFPLAEQTNFKLFGNDFQNSKANSVSVSRTFSQYDYIDQTENKINTQHYNLEIKFKDLMYIKDKNSIVFKQMLGLLIGSLFLFVVMLGLFYYSLKSLMAQKKISAVKTDFINNITHELKTPLATLGIATKSLKNQQILSKPETLQNSLAIIDRQNERIQKLIDQVMTNSLKAQHLKLALKNVEIIPFLNHIVEDFKLSVEAKPLQIAIAFNHQEKELKIDPFYFSTAIFNLLDNAVKYSKEKAKIKITTDYNNNCFFLVIKDEGIGIPKKEQQHLFEKFYRVSSSNLQANQGLGLGLYYTQQIILAHQGTIKVKSEKSKGSTFTIKIPKIQ</sequence>
<evidence type="ECO:0000313" key="7">
    <source>
        <dbReference type="Proteomes" id="UP001257659"/>
    </source>
</evidence>
<keyword evidence="6" id="KW-0418">Kinase</keyword>
<dbReference type="PRINTS" id="PR00344">
    <property type="entry name" value="BCTRLSENSOR"/>
</dbReference>
<dbReference type="SMART" id="SM00388">
    <property type="entry name" value="HisKA"/>
    <property type="match status" value="1"/>
</dbReference>
<dbReference type="Gene3D" id="1.10.287.130">
    <property type="match status" value="1"/>
</dbReference>
<dbReference type="Pfam" id="PF00512">
    <property type="entry name" value="HisKA"/>
    <property type="match status" value="1"/>
</dbReference>
<evidence type="ECO:0000256" key="1">
    <source>
        <dbReference type="ARBA" id="ARBA00000085"/>
    </source>
</evidence>
<evidence type="ECO:0000256" key="3">
    <source>
        <dbReference type="ARBA" id="ARBA00022553"/>
    </source>
</evidence>
<proteinExistence type="predicted"/>
<reference evidence="6 7" key="1">
    <citation type="submission" date="2023-07" db="EMBL/GenBank/DDBJ databases">
        <title>Genomic Encyclopedia of Type Strains, Phase IV (KMG-IV): sequencing the most valuable type-strain genomes for metagenomic binning, comparative biology and taxonomic classification.</title>
        <authorList>
            <person name="Goeker M."/>
        </authorList>
    </citation>
    <scope>NUCLEOTIDE SEQUENCE [LARGE SCALE GENOMIC DNA]</scope>
    <source>
        <strain evidence="6 7">DSM 102814</strain>
    </source>
</reference>
<dbReference type="PROSITE" id="PS50109">
    <property type="entry name" value="HIS_KIN"/>
    <property type="match status" value="1"/>
</dbReference>
<dbReference type="InterPro" id="IPR036097">
    <property type="entry name" value="HisK_dim/P_sf"/>
</dbReference>
<dbReference type="GO" id="GO:0016301">
    <property type="term" value="F:kinase activity"/>
    <property type="evidence" value="ECO:0007669"/>
    <property type="project" value="UniProtKB-KW"/>
</dbReference>
<dbReference type="Proteomes" id="UP001257659">
    <property type="component" value="Unassembled WGS sequence"/>
</dbReference>
<evidence type="ECO:0000259" key="5">
    <source>
        <dbReference type="PROSITE" id="PS50109"/>
    </source>
</evidence>
<dbReference type="EC" id="2.7.13.3" evidence="2"/>
<comment type="caution">
    <text evidence="6">The sequence shown here is derived from an EMBL/GenBank/DDBJ whole genome shotgun (WGS) entry which is preliminary data.</text>
</comment>
<evidence type="ECO:0000256" key="4">
    <source>
        <dbReference type="SAM" id="Phobius"/>
    </source>
</evidence>
<dbReference type="SMART" id="SM00387">
    <property type="entry name" value="HATPase_c"/>
    <property type="match status" value="1"/>
</dbReference>
<organism evidence="6 7">
    <name type="scientific">Mesonia maritima</name>
    <dbReference type="NCBI Taxonomy" id="1793873"/>
    <lineage>
        <taxon>Bacteria</taxon>
        <taxon>Pseudomonadati</taxon>
        <taxon>Bacteroidota</taxon>
        <taxon>Flavobacteriia</taxon>
        <taxon>Flavobacteriales</taxon>
        <taxon>Flavobacteriaceae</taxon>
        <taxon>Mesonia</taxon>
    </lineage>
</organism>
<dbReference type="EMBL" id="JAVDQA010000004">
    <property type="protein sequence ID" value="MDR6300992.1"/>
    <property type="molecule type" value="Genomic_DNA"/>
</dbReference>
<dbReference type="InterPro" id="IPR003594">
    <property type="entry name" value="HATPase_dom"/>
</dbReference>
<feature type="transmembrane region" description="Helical" evidence="4">
    <location>
        <begin position="6"/>
        <end position="28"/>
    </location>
</feature>
<dbReference type="InterPro" id="IPR036890">
    <property type="entry name" value="HATPase_C_sf"/>
</dbReference>
<evidence type="ECO:0000256" key="2">
    <source>
        <dbReference type="ARBA" id="ARBA00012438"/>
    </source>
</evidence>
<dbReference type="RefSeq" id="WP_309727942.1">
    <property type="nucleotide sequence ID" value="NZ_JAVDQA010000004.1"/>
</dbReference>
<dbReference type="SUPFAM" id="SSF55874">
    <property type="entry name" value="ATPase domain of HSP90 chaperone/DNA topoisomerase II/histidine kinase"/>
    <property type="match status" value="1"/>
</dbReference>
<keyword evidence="3" id="KW-0597">Phosphoprotein</keyword>
<feature type="transmembrane region" description="Helical" evidence="4">
    <location>
        <begin position="205"/>
        <end position="227"/>
    </location>
</feature>
<dbReference type="Pfam" id="PF02518">
    <property type="entry name" value="HATPase_c"/>
    <property type="match status" value="1"/>
</dbReference>
<keyword evidence="4" id="KW-0472">Membrane</keyword>
<dbReference type="InterPro" id="IPR004358">
    <property type="entry name" value="Sig_transdc_His_kin-like_C"/>
</dbReference>
<dbReference type="PANTHER" id="PTHR43547">
    <property type="entry name" value="TWO-COMPONENT HISTIDINE KINASE"/>
    <property type="match status" value="1"/>
</dbReference>
<protein>
    <recommendedName>
        <fullName evidence="2">histidine kinase</fullName>
        <ecNumber evidence="2">2.7.13.3</ecNumber>
    </recommendedName>
</protein>
<dbReference type="CDD" id="cd00082">
    <property type="entry name" value="HisKA"/>
    <property type="match status" value="1"/>
</dbReference>
<keyword evidence="7" id="KW-1185">Reference proteome</keyword>
<keyword evidence="4" id="KW-1133">Transmembrane helix</keyword>
<dbReference type="InterPro" id="IPR003661">
    <property type="entry name" value="HisK_dim/P_dom"/>
</dbReference>
<accession>A0ABU1K911</accession>
<evidence type="ECO:0000313" key="6">
    <source>
        <dbReference type="EMBL" id="MDR6300992.1"/>
    </source>
</evidence>
<keyword evidence="6" id="KW-0808">Transferase</keyword>
<feature type="domain" description="Histidine kinase" evidence="5">
    <location>
        <begin position="246"/>
        <end position="464"/>
    </location>
</feature>
<dbReference type="InterPro" id="IPR005467">
    <property type="entry name" value="His_kinase_dom"/>
</dbReference>